<accession>A0AAV4X9S7</accession>
<name>A0AAV4X9S7_CAEEX</name>
<sequence length="75" mass="8812">MLVREISRGNHRVLIGCRMEKRLRFVDKMEPVPCCGSEFGEKENPESSLRWKRIKRVLLLSQQEKSCPQMPITLI</sequence>
<organism evidence="1 2">
    <name type="scientific">Caerostris extrusa</name>
    <name type="common">Bark spider</name>
    <name type="synonym">Caerostris bankana</name>
    <dbReference type="NCBI Taxonomy" id="172846"/>
    <lineage>
        <taxon>Eukaryota</taxon>
        <taxon>Metazoa</taxon>
        <taxon>Ecdysozoa</taxon>
        <taxon>Arthropoda</taxon>
        <taxon>Chelicerata</taxon>
        <taxon>Arachnida</taxon>
        <taxon>Araneae</taxon>
        <taxon>Araneomorphae</taxon>
        <taxon>Entelegynae</taxon>
        <taxon>Araneoidea</taxon>
        <taxon>Araneidae</taxon>
        <taxon>Caerostris</taxon>
    </lineage>
</organism>
<proteinExistence type="predicted"/>
<protein>
    <submittedName>
        <fullName evidence="1">Uncharacterized protein</fullName>
    </submittedName>
</protein>
<keyword evidence="2" id="KW-1185">Reference proteome</keyword>
<dbReference type="Proteomes" id="UP001054945">
    <property type="component" value="Unassembled WGS sequence"/>
</dbReference>
<evidence type="ECO:0000313" key="1">
    <source>
        <dbReference type="EMBL" id="GIY91344.1"/>
    </source>
</evidence>
<evidence type="ECO:0000313" key="2">
    <source>
        <dbReference type="Proteomes" id="UP001054945"/>
    </source>
</evidence>
<reference evidence="1 2" key="1">
    <citation type="submission" date="2021-06" db="EMBL/GenBank/DDBJ databases">
        <title>Caerostris extrusa draft genome.</title>
        <authorList>
            <person name="Kono N."/>
            <person name="Arakawa K."/>
        </authorList>
    </citation>
    <scope>NUCLEOTIDE SEQUENCE [LARGE SCALE GENOMIC DNA]</scope>
</reference>
<dbReference type="AlphaFoldDB" id="A0AAV4X9S7"/>
<dbReference type="EMBL" id="BPLR01017405">
    <property type="protein sequence ID" value="GIY91344.1"/>
    <property type="molecule type" value="Genomic_DNA"/>
</dbReference>
<gene>
    <name evidence="1" type="ORF">CEXT_364731</name>
</gene>
<comment type="caution">
    <text evidence="1">The sequence shown here is derived from an EMBL/GenBank/DDBJ whole genome shotgun (WGS) entry which is preliminary data.</text>
</comment>